<sequence>MNTSPISFKGQRFPQEIILHAVYLKLRFSLSYRDIEELLSMRNLLIDHSSIQRWVDKYSPLLSEQMKKRKKFVGDSWYWDETYIKVNGVWMYLHRAVDKEGNTIDFYLSKNRDKKAALTFLRKAMGGNATPLKISIDKSGANISALDHLNEEYTLEGKPPIEKRCSKYLNNRIEQDHRFIKKRVKPMLGFKSFDSAEHTISGIETIRMIQKNQLSDRKGMSNFEAIKSLAA</sequence>
<dbReference type="InterPro" id="IPR052183">
    <property type="entry name" value="IS_Transposase"/>
</dbReference>
<gene>
    <name evidence="5" type="ORF">EI427_25560</name>
</gene>
<proteinExistence type="predicted"/>
<dbReference type="NCBIfam" id="NF033587">
    <property type="entry name" value="transpos_IS6"/>
    <property type="match status" value="1"/>
</dbReference>
<protein>
    <submittedName>
        <fullName evidence="5">IS6 family transposase</fullName>
    </submittedName>
</protein>
<evidence type="ECO:0000259" key="4">
    <source>
        <dbReference type="Pfam" id="PF13610"/>
    </source>
</evidence>
<accession>A0A3Q9FUU3</accession>
<feature type="domain" description="DDE" evidence="4">
    <location>
        <begin position="75"/>
        <end position="212"/>
    </location>
</feature>
<dbReference type="PANTHER" id="PTHR35528:SF3">
    <property type="entry name" value="BLL1675 PROTEIN"/>
    <property type="match status" value="1"/>
</dbReference>
<dbReference type="AlphaFoldDB" id="A0A3Q9FUU3"/>
<evidence type="ECO:0000256" key="1">
    <source>
        <dbReference type="ARBA" id="ARBA00022578"/>
    </source>
</evidence>
<evidence type="ECO:0000313" key="6">
    <source>
        <dbReference type="Proteomes" id="UP000267268"/>
    </source>
</evidence>
<keyword evidence="6" id="KW-1185">Reference proteome</keyword>
<dbReference type="OrthoDB" id="1376408at2"/>
<dbReference type="InterPro" id="IPR047930">
    <property type="entry name" value="Transpos_IS6"/>
</dbReference>
<dbReference type="GO" id="GO:0032196">
    <property type="term" value="P:transposition"/>
    <property type="evidence" value="ECO:0007669"/>
    <property type="project" value="UniProtKB-KW"/>
</dbReference>
<keyword evidence="5" id="KW-0614">Plasmid</keyword>
<geneLocation type="plasmid" evidence="5">
    <name>unnamed1</name>
</geneLocation>
<dbReference type="EMBL" id="CP034564">
    <property type="protein sequence ID" value="AZQ65605.1"/>
    <property type="molecule type" value="Genomic_DNA"/>
</dbReference>
<dbReference type="Pfam" id="PF13610">
    <property type="entry name" value="DDE_Tnp_IS240"/>
    <property type="match status" value="1"/>
</dbReference>
<dbReference type="GO" id="GO:0006310">
    <property type="term" value="P:DNA recombination"/>
    <property type="evidence" value="ECO:0007669"/>
    <property type="project" value="UniProtKB-KW"/>
</dbReference>
<keyword evidence="2" id="KW-0238">DNA-binding</keyword>
<dbReference type="GO" id="GO:0003677">
    <property type="term" value="F:DNA binding"/>
    <property type="evidence" value="ECO:0007669"/>
    <property type="project" value="UniProtKB-KW"/>
</dbReference>
<dbReference type="InterPro" id="IPR032874">
    <property type="entry name" value="DDE_dom"/>
</dbReference>
<evidence type="ECO:0000313" key="5">
    <source>
        <dbReference type="EMBL" id="AZQ65605.1"/>
    </source>
</evidence>
<evidence type="ECO:0000256" key="3">
    <source>
        <dbReference type="ARBA" id="ARBA00023172"/>
    </source>
</evidence>
<organism evidence="5 6">
    <name type="scientific">Flammeovirga pectinis</name>
    <dbReference type="NCBI Taxonomy" id="2494373"/>
    <lineage>
        <taxon>Bacteria</taxon>
        <taxon>Pseudomonadati</taxon>
        <taxon>Bacteroidota</taxon>
        <taxon>Cytophagia</taxon>
        <taxon>Cytophagales</taxon>
        <taxon>Flammeovirgaceae</taxon>
        <taxon>Flammeovirga</taxon>
    </lineage>
</organism>
<reference evidence="5 6" key="1">
    <citation type="submission" date="2018-12" db="EMBL/GenBank/DDBJ databases">
        <title>Flammeovirga pectinis sp. nov., isolated from the gut of the Korean scallop, Patinopecten yessoensis.</title>
        <authorList>
            <person name="Bae J.-W."/>
            <person name="Jeong Y.-S."/>
            <person name="Kang W."/>
        </authorList>
    </citation>
    <scope>NUCLEOTIDE SEQUENCE [LARGE SCALE GENOMIC DNA]</scope>
    <source>
        <strain evidence="5 6">L12M1</strain>
        <plasmid evidence="5 6">unnamed1</plasmid>
    </source>
</reference>
<keyword evidence="3" id="KW-0233">DNA recombination</keyword>
<evidence type="ECO:0000256" key="2">
    <source>
        <dbReference type="ARBA" id="ARBA00023125"/>
    </source>
</evidence>
<dbReference type="Proteomes" id="UP000267268">
    <property type="component" value="Plasmid unnamed1"/>
</dbReference>
<keyword evidence="1" id="KW-0815">Transposition</keyword>
<name>A0A3Q9FUU3_9BACT</name>
<dbReference type="PANTHER" id="PTHR35528">
    <property type="entry name" value="BLL1675 PROTEIN"/>
    <property type="match status" value="1"/>
</dbReference>
<dbReference type="KEGG" id="fll:EI427_25560"/>
<dbReference type="RefSeq" id="WP_126620485.1">
    <property type="nucleotide sequence ID" value="NZ_CP034564.1"/>
</dbReference>